<organism evidence="9 10">
    <name type="scientific">Kyrpidia tusciae (strain DSM 2912 / NBRC 15312 / T2)</name>
    <name type="common">Bacillus tusciae</name>
    <dbReference type="NCBI Taxonomy" id="562970"/>
    <lineage>
        <taxon>Bacteria</taxon>
        <taxon>Bacillati</taxon>
        <taxon>Bacillota</taxon>
        <taxon>Bacilli</taxon>
        <taxon>Bacillales</taxon>
        <taxon>Alicyclobacillaceae</taxon>
        <taxon>Kyrpidia</taxon>
    </lineage>
</organism>
<evidence type="ECO:0000256" key="6">
    <source>
        <dbReference type="ARBA" id="ARBA00022964"/>
    </source>
</evidence>
<comment type="subunit">
    <text evidence="2">Homotetramer.</text>
</comment>
<feature type="domain" description="VOC" evidence="8">
    <location>
        <begin position="148"/>
        <end position="267"/>
    </location>
</feature>
<dbReference type="EC" id="1.13.11.2" evidence="9"/>
<keyword evidence="3" id="KW-0479">Metal-binding</keyword>
<dbReference type="PANTHER" id="PTHR43048:SF3">
    <property type="entry name" value="METHYLMALONYL-COA EPIMERASE, MITOCHONDRIAL"/>
    <property type="match status" value="1"/>
</dbReference>
<evidence type="ECO:0000256" key="2">
    <source>
        <dbReference type="ARBA" id="ARBA00011881"/>
    </source>
</evidence>
<evidence type="ECO:0000256" key="5">
    <source>
        <dbReference type="ARBA" id="ARBA00022797"/>
    </source>
</evidence>
<evidence type="ECO:0000256" key="7">
    <source>
        <dbReference type="ARBA" id="ARBA00023002"/>
    </source>
</evidence>
<evidence type="ECO:0000256" key="1">
    <source>
        <dbReference type="ARBA" id="ARBA00008784"/>
    </source>
</evidence>
<sequence>MSVNRVAHVGLHVTDLEAAVNHYANVLGLVVSDRREGEVYLRTPEDQDHHVLMLKASDSAGLDHVGLKVNRPEDVEEIEKLVERTGTRAVRVAENEEAGQGEGIRFIVPSGQTFEVVYHMDKLGYLSGMENPDPVPDESAFGRALLSRLDHLLISTADAEENSKFFREVLDFGTSETLRDPSGKLLASWMYCTNTMHDVAMSPGPNGGLHHVAFWVDSRADLVRAVNLLKKNGVRTFDYAMTRHGVSGVTTIYFHDPAGNRNEIFHGPYFTPGAPNRVQEVAWDMENFPRGVFYYEREMDMKFFEDLT</sequence>
<dbReference type="PANTHER" id="PTHR43048">
    <property type="entry name" value="METHYLMALONYL-COA EPIMERASE"/>
    <property type="match status" value="1"/>
</dbReference>
<dbReference type="OrthoDB" id="317332at2"/>
<accession>D5WSJ4</accession>
<dbReference type="eggNOG" id="COG0346">
    <property type="taxonomic scope" value="Bacteria"/>
</dbReference>
<dbReference type="PROSITE" id="PS51819">
    <property type="entry name" value="VOC"/>
    <property type="match status" value="2"/>
</dbReference>
<dbReference type="HOGENOM" id="CLU_052361_3_0_9"/>
<evidence type="ECO:0000313" key="10">
    <source>
        <dbReference type="Proteomes" id="UP000002368"/>
    </source>
</evidence>
<keyword evidence="5" id="KW-0058">Aromatic hydrocarbons catabolism</keyword>
<dbReference type="InterPro" id="IPR051785">
    <property type="entry name" value="MMCE/EMCE_epimerase"/>
</dbReference>
<evidence type="ECO:0000256" key="3">
    <source>
        <dbReference type="ARBA" id="ARBA00022723"/>
    </source>
</evidence>
<dbReference type="STRING" id="562970.Btus_2346"/>
<reference evidence="9 10" key="1">
    <citation type="journal article" date="2011" name="Stand. Genomic Sci.">
        <title>Complete genome sequence of the thermophilic, hydrogen-oxidizing Bacillus tusciae type strain (T2) and reclassification in the new genus, Kyrpidia gen. nov. as Kyrpidia tusciae comb. nov. and emendation of the family Alicyclobacillaceae da Costa and Rainey, 2010.</title>
        <authorList>
            <person name="Klenk H.P."/>
            <person name="Lapidus A."/>
            <person name="Chertkov O."/>
            <person name="Copeland A."/>
            <person name="Del Rio T.G."/>
            <person name="Nolan M."/>
            <person name="Lucas S."/>
            <person name="Chen F."/>
            <person name="Tice H."/>
            <person name="Cheng J.F."/>
            <person name="Han C."/>
            <person name="Bruce D."/>
            <person name="Goodwin L."/>
            <person name="Pitluck S."/>
            <person name="Pati A."/>
            <person name="Ivanova N."/>
            <person name="Mavromatis K."/>
            <person name="Daum C."/>
            <person name="Chen A."/>
            <person name="Palaniappan K."/>
            <person name="Chang Y.J."/>
            <person name="Land M."/>
            <person name="Hauser L."/>
            <person name="Jeffries C.D."/>
            <person name="Detter J.C."/>
            <person name="Rohde M."/>
            <person name="Abt B."/>
            <person name="Pukall R."/>
            <person name="Goker M."/>
            <person name="Bristow J."/>
            <person name="Markowitz V."/>
            <person name="Hugenholtz P."/>
            <person name="Eisen J.A."/>
        </authorList>
    </citation>
    <scope>NUCLEOTIDE SEQUENCE [LARGE SCALE GENOMIC DNA]</scope>
    <source>
        <strain evidence="9 10">DSM 2912</strain>
    </source>
</reference>
<proteinExistence type="inferred from homology"/>
<dbReference type="Pfam" id="PF00903">
    <property type="entry name" value="Glyoxalase"/>
    <property type="match status" value="1"/>
</dbReference>
<keyword evidence="7 9" id="KW-0560">Oxidoreductase</keyword>
<keyword evidence="6" id="KW-0223">Dioxygenase</keyword>
<dbReference type="RefSeq" id="WP_013076296.1">
    <property type="nucleotide sequence ID" value="NC_014098.1"/>
</dbReference>
<dbReference type="InterPro" id="IPR054560">
    <property type="entry name" value="XylE-like_N"/>
</dbReference>
<protein>
    <submittedName>
        <fullName evidence="9">Catechol 2,3-dioxygenase</fullName>
        <ecNumber evidence="9">1.13.11.2</ecNumber>
    </submittedName>
</protein>
<dbReference type="InterPro" id="IPR004360">
    <property type="entry name" value="Glyas_Fos-R_dOase_dom"/>
</dbReference>
<gene>
    <name evidence="9" type="ordered locus">Btus_2346</name>
</gene>
<dbReference type="KEGG" id="bts:Btus_2346"/>
<dbReference type="Gene3D" id="3.10.180.10">
    <property type="entry name" value="2,3-Dihydroxybiphenyl 1,2-Dioxygenase, domain 1"/>
    <property type="match status" value="2"/>
</dbReference>
<evidence type="ECO:0000256" key="4">
    <source>
        <dbReference type="ARBA" id="ARBA00022737"/>
    </source>
</evidence>
<dbReference type="GO" id="GO:0046491">
    <property type="term" value="P:L-methylmalonyl-CoA metabolic process"/>
    <property type="evidence" value="ECO:0007669"/>
    <property type="project" value="TreeGrafter"/>
</dbReference>
<dbReference type="GO" id="GO:0046872">
    <property type="term" value="F:metal ion binding"/>
    <property type="evidence" value="ECO:0007669"/>
    <property type="project" value="UniProtKB-KW"/>
</dbReference>
<dbReference type="InterPro" id="IPR037523">
    <property type="entry name" value="VOC_core"/>
</dbReference>
<dbReference type="SUPFAM" id="SSF54593">
    <property type="entry name" value="Glyoxalase/Bleomycin resistance protein/Dihydroxybiphenyl dioxygenase"/>
    <property type="match status" value="2"/>
</dbReference>
<keyword evidence="10" id="KW-1185">Reference proteome</keyword>
<dbReference type="AlphaFoldDB" id="D5WSJ4"/>
<dbReference type="GO" id="GO:0004493">
    <property type="term" value="F:methylmalonyl-CoA epimerase activity"/>
    <property type="evidence" value="ECO:0007669"/>
    <property type="project" value="TreeGrafter"/>
</dbReference>
<dbReference type="EMBL" id="CP002017">
    <property type="protein sequence ID" value="ADG07013.1"/>
    <property type="molecule type" value="Genomic_DNA"/>
</dbReference>
<name>D5WSJ4_KYRT2</name>
<dbReference type="Proteomes" id="UP000002368">
    <property type="component" value="Chromosome"/>
</dbReference>
<evidence type="ECO:0000259" key="8">
    <source>
        <dbReference type="PROSITE" id="PS51819"/>
    </source>
</evidence>
<evidence type="ECO:0000313" key="9">
    <source>
        <dbReference type="EMBL" id="ADG07013.1"/>
    </source>
</evidence>
<dbReference type="InterPro" id="IPR029068">
    <property type="entry name" value="Glyas_Bleomycin-R_OHBP_Dase"/>
</dbReference>
<feature type="domain" description="VOC" evidence="8">
    <location>
        <begin position="5"/>
        <end position="119"/>
    </location>
</feature>
<dbReference type="Pfam" id="PF22247">
    <property type="entry name" value="Diox-like_N"/>
    <property type="match status" value="1"/>
</dbReference>
<keyword evidence="4" id="KW-0677">Repeat</keyword>
<dbReference type="GO" id="GO:0018577">
    <property type="term" value="F:catechol 2,3-dioxygenase activity"/>
    <property type="evidence" value="ECO:0007669"/>
    <property type="project" value="UniProtKB-EC"/>
</dbReference>
<comment type="similarity">
    <text evidence="1">Belongs to the extradiol ring-cleavage dioxygenase family.</text>
</comment>